<keyword evidence="1" id="KW-1133">Transmembrane helix</keyword>
<accession>A0A507CBK4</accession>
<proteinExistence type="predicted"/>
<keyword evidence="1" id="KW-0472">Membrane</keyword>
<gene>
    <name evidence="2" type="ORF">SeLEV6574_g08243</name>
</gene>
<evidence type="ECO:0000313" key="3">
    <source>
        <dbReference type="Proteomes" id="UP000320475"/>
    </source>
</evidence>
<dbReference type="Proteomes" id="UP000320475">
    <property type="component" value="Unassembled WGS sequence"/>
</dbReference>
<organism evidence="2 3">
    <name type="scientific">Synchytrium endobioticum</name>
    <dbReference type="NCBI Taxonomy" id="286115"/>
    <lineage>
        <taxon>Eukaryota</taxon>
        <taxon>Fungi</taxon>
        <taxon>Fungi incertae sedis</taxon>
        <taxon>Chytridiomycota</taxon>
        <taxon>Chytridiomycota incertae sedis</taxon>
        <taxon>Chytridiomycetes</taxon>
        <taxon>Synchytriales</taxon>
        <taxon>Synchytriaceae</taxon>
        <taxon>Synchytrium</taxon>
    </lineage>
</organism>
<evidence type="ECO:0000256" key="1">
    <source>
        <dbReference type="SAM" id="Phobius"/>
    </source>
</evidence>
<dbReference type="VEuPathDB" id="FungiDB:SeMB42_g02696"/>
<reference evidence="2 3" key="1">
    <citation type="journal article" date="2019" name="Sci. Rep.">
        <title>Comparative genomics of chytrid fungi reveal insights into the obligate biotrophic and pathogenic lifestyle of Synchytrium endobioticum.</title>
        <authorList>
            <person name="van de Vossenberg B.T.L.H."/>
            <person name="Warris S."/>
            <person name="Nguyen H.D.T."/>
            <person name="van Gent-Pelzer M.P.E."/>
            <person name="Joly D.L."/>
            <person name="van de Geest H.C."/>
            <person name="Bonants P.J.M."/>
            <person name="Smith D.S."/>
            <person name="Levesque C.A."/>
            <person name="van der Lee T.A.J."/>
        </authorList>
    </citation>
    <scope>NUCLEOTIDE SEQUENCE [LARGE SCALE GENOMIC DNA]</scope>
    <source>
        <strain evidence="2 3">LEV6574</strain>
    </source>
</reference>
<name>A0A507CBK4_9FUNG</name>
<sequence length="123" mass="13993">MYLVPSRQPYIVKYGGARVKTVSQTAKQYSLTAETGDLENRVYSHALVVCIMGGAMWVRVAGWIEIPMVIVMMRRGIVSQPWIDKLEEMKERIMSRAGKVLHLKFIPTTSYQACWVHYPSGEA</sequence>
<comment type="caution">
    <text evidence="2">The sequence shown here is derived from an EMBL/GenBank/DDBJ whole genome shotgun (WGS) entry which is preliminary data.</text>
</comment>
<protein>
    <submittedName>
        <fullName evidence="2">Uncharacterized protein</fullName>
    </submittedName>
</protein>
<dbReference type="EMBL" id="QEAM01000797">
    <property type="protein sequence ID" value="TPX34935.1"/>
    <property type="molecule type" value="Genomic_DNA"/>
</dbReference>
<keyword evidence="1" id="KW-0812">Transmembrane</keyword>
<evidence type="ECO:0000313" key="2">
    <source>
        <dbReference type="EMBL" id="TPX34935.1"/>
    </source>
</evidence>
<dbReference type="AlphaFoldDB" id="A0A507CBK4"/>
<feature type="transmembrane region" description="Helical" evidence="1">
    <location>
        <begin position="42"/>
        <end position="64"/>
    </location>
</feature>